<dbReference type="PROSITE" id="PS51754">
    <property type="entry name" value="OVATE"/>
    <property type="match status" value="1"/>
</dbReference>
<dbReference type="Pfam" id="PF04844">
    <property type="entry name" value="Ovate"/>
    <property type="match status" value="1"/>
</dbReference>
<sequence length="141" mass="16225">MTNTKHLQNHLSNPKNPKLNCSSSAHSLLEDCNFLKTTSFTVDPNQRRARVKSKKVMLPRGSVALTTYSTEPREDFRQSMMEMVGSRIEQNLAVDWNYMEELVNCFLELNDVKCHECIWKAFTEVVAEVVNISEAAFHMKL</sequence>
<evidence type="ECO:0000256" key="4">
    <source>
        <dbReference type="ARBA" id="ARBA00023163"/>
    </source>
</evidence>
<comment type="subcellular location">
    <subcellularLocation>
        <location evidence="1 6">Nucleus</location>
    </subcellularLocation>
</comment>
<name>A0AAE0AFB0_9ROSI</name>
<dbReference type="PANTHER" id="PTHR33057:SF117">
    <property type="entry name" value="TRANSCRIPTION REPRESSOR OFP14"/>
    <property type="match status" value="1"/>
</dbReference>
<gene>
    <name evidence="8" type="ORF">Dsin_017612</name>
</gene>
<evidence type="ECO:0000256" key="1">
    <source>
        <dbReference type="ARBA" id="ARBA00004123"/>
    </source>
</evidence>
<evidence type="ECO:0000256" key="3">
    <source>
        <dbReference type="ARBA" id="ARBA00023015"/>
    </source>
</evidence>
<dbReference type="GO" id="GO:0005634">
    <property type="term" value="C:nucleus"/>
    <property type="evidence" value="ECO:0007669"/>
    <property type="project" value="UniProtKB-SubCell"/>
</dbReference>
<dbReference type="InterPro" id="IPR006458">
    <property type="entry name" value="Ovate_C"/>
</dbReference>
<evidence type="ECO:0000256" key="2">
    <source>
        <dbReference type="ARBA" id="ARBA00022491"/>
    </source>
</evidence>
<dbReference type="EMBL" id="JANJYJ010000005">
    <property type="protein sequence ID" value="KAK3212906.1"/>
    <property type="molecule type" value="Genomic_DNA"/>
</dbReference>
<organism evidence="8 9">
    <name type="scientific">Dipteronia sinensis</name>
    <dbReference type="NCBI Taxonomy" id="43782"/>
    <lineage>
        <taxon>Eukaryota</taxon>
        <taxon>Viridiplantae</taxon>
        <taxon>Streptophyta</taxon>
        <taxon>Embryophyta</taxon>
        <taxon>Tracheophyta</taxon>
        <taxon>Spermatophyta</taxon>
        <taxon>Magnoliopsida</taxon>
        <taxon>eudicotyledons</taxon>
        <taxon>Gunneridae</taxon>
        <taxon>Pentapetalae</taxon>
        <taxon>rosids</taxon>
        <taxon>malvids</taxon>
        <taxon>Sapindales</taxon>
        <taxon>Sapindaceae</taxon>
        <taxon>Hippocastanoideae</taxon>
        <taxon>Acereae</taxon>
        <taxon>Dipteronia</taxon>
    </lineage>
</organism>
<comment type="caution">
    <text evidence="8">The sequence shown here is derived from an EMBL/GenBank/DDBJ whole genome shotgun (WGS) entry which is preliminary data.</text>
</comment>
<accession>A0AAE0AFB0</accession>
<evidence type="ECO:0000256" key="6">
    <source>
        <dbReference type="RuleBase" id="RU367028"/>
    </source>
</evidence>
<keyword evidence="5 6" id="KW-0539">Nucleus</keyword>
<dbReference type="Proteomes" id="UP001281410">
    <property type="component" value="Unassembled WGS sequence"/>
</dbReference>
<dbReference type="AlphaFoldDB" id="A0AAE0AFB0"/>
<protein>
    <recommendedName>
        <fullName evidence="6">Transcription repressor</fullName>
    </recommendedName>
    <alternativeName>
        <fullName evidence="6">Ovate family protein</fullName>
    </alternativeName>
</protein>
<dbReference type="InterPro" id="IPR038933">
    <property type="entry name" value="Ovate"/>
</dbReference>
<proteinExistence type="predicted"/>
<keyword evidence="9" id="KW-1185">Reference proteome</keyword>
<evidence type="ECO:0000313" key="8">
    <source>
        <dbReference type="EMBL" id="KAK3212906.1"/>
    </source>
</evidence>
<feature type="domain" description="OVATE" evidence="7">
    <location>
        <begin position="65"/>
        <end position="128"/>
    </location>
</feature>
<reference evidence="8" key="1">
    <citation type="journal article" date="2023" name="Plant J.">
        <title>Genome sequences and population genomics provide insights into the demographic history, inbreeding, and mutation load of two 'living fossil' tree species of Dipteronia.</title>
        <authorList>
            <person name="Feng Y."/>
            <person name="Comes H.P."/>
            <person name="Chen J."/>
            <person name="Zhu S."/>
            <person name="Lu R."/>
            <person name="Zhang X."/>
            <person name="Li P."/>
            <person name="Qiu J."/>
            <person name="Olsen K.M."/>
            <person name="Qiu Y."/>
        </authorList>
    </citation>
    <scope>NUCLEOTIDE SEQUENCE</scope>
    <source>
        <strain evidence="8">NBL</strain>
    </source>
</reference>
<keyword evidence="2 6" id="KW-0678">Repressor</keyword>
<evidence type="ECO:0000256" key="5">
    <source>
        <dbReference type="ARBA" id="ARBA00023242"/>
    </source>
</evidence>
<keyword evidence="3 6" id="KW-0805">Transcription regulation</keyword>
<dbReference type="PANTHER" id="PTHR33057">
    <property type="entry name" value="TRANSCRIPTION REPRESSOR OFP7-RELATED"/>
    <property type="match status" value="1"/>
</dbReference>
<keyword evidence="4 6" id="KW-0804">Transcription</keyword>
<evidence type="ECO:0000313" key="9">
    <source>
        <dbReference type="Proteomes" id="UP001281410"/>
    </source>
</evidence>
<evidence type="ECO:0000259" key="7">
    <source>
        <dbReference type="PROSITE" id="PS51754"/>
    </source>
</evidence>
<dbReference type="GO" id="GO:0045892">
    <property type="term" value="P:negative regulation of DNA-templated transcription"/>
    <property type="evidence" value="ECO:0007669"/>
    <property type="project" value="UniProtKB-UniRule"/>
</dbReference>
<dbReference type="NCBIfam" id="TIGR01568">
    <property type="entry name" value="A_thal_3678"/>
    <property type="match status" value="1"/>
</dbReference>
<comment type="function">
    <text evidence="6">Transcriptional repressor that regulates multiple aspects of plant growth and development.</text>
</comment>